<dbReference type="AlphaFoldDB" id="A0A9X3XJC2"/>
<dbReference type="GeneID" id="93044199"/>
<name>A0A9X3XJC2_9CLOT</name>
<comment type="caution">
    <text evidence="1">The sequence shown here is derived from an EMBL/GenBank/DDBJ whole genome shotgun (WGS) entry which is preliminary data.</text>
</comment>
<reference evidence="1" key="1">
    <citation type="submission" date="2022-05" db="EMBL/GenBank/DDBJ databases">
        <title>Draft genome sequence of Clostridium tertium strain CP3 isolated from Peru.</title>
        <authorList>
            <person name="Hurtado R."/>
            <person name="Lima L."/>
            <person name="Sousa T."/>
            <person name="Jaiswal A.K."/>
            <person name="Tiwari S."/>
            <person name="Maturrano L."/>
            <person name="Brenig B."/>
            <person name="Azevedo V."/>
        </authorList>
    </citation>
    <scope>NUCLEOTIDE SEQUENCE</scope>
    <source>
        <strain evidence="1">CP3</strain>
    </source>
</reference>
<organism evidence="1 2">
    <name type="scientific">Clostridium tertium</name>
    <dbReference type="NCBI Taxonomy" id="1559"/>
    <lineage>
        <taxon>Bacteria</taxon>
        <taxon>Bacillati</taxon>
        <taxon>Bacillota</taxon>
        <taxon>Clostridia</taxon>
        <taxon>Eubacteriales</taxon>
        <taxon>Clostridiaceae</taxon>
        <taxon>Clostridium</taxon>
    </lineage>
</organism>
<sequence>MFYAENLDLLDCGDIGNYITKFEDNKVYSSFYLKEDNINLKYILEESIVEMKANSIKINGQVVLALLFKFAGGNKFIYGRIYNKNFDLDKEHLQMLVFQDRIPICFVDSNNKIIATTLVENDFKNSIKDYIIKKRVKYSPSYDFENRQCKIKELWVNA</sequence>
<dbReference type="Proteomes" id="UP001141183">
    <property type="component" value="Unassembled WGS sequence"/>
</dbReference>
<evidence type="ECO:0000313" key="2">
    <source>
        <dbReference type="Proteomes" id="UP001141183"/>
    </source>
</evidence>
<dbReference type="EMBL" id="JAMRYU010000008">
    <property type="protein sequence ID" value="MDC4240288.1"/>
    <property type="molecule type" value="Genomic_DNA"/>
</dbReference>
<dbReference type="RefSeq" id="WP_008678622.1">
    <property type="nucleotide sequence ID" value="NZ_BAAACM010000015.1"/>
</dbReference>
<evidence type="ECO:0000313" key="1">
    <source>
        <dbReference type="EMBL" id="MDC4240288.1"/>
    </source>
</evidence>
<gene>
    <name evidence="1" type="ORF">NE398_08925</name>
</gene>
<keyword evidence="2" id="KW-1185">Reference proteome</keyword>
<accession>A0A9X3XJC2</accession>
<protein>
    <submittedName>
        <fullName evidence="1">Uncharacterized protein</fullName>
    </submittedName>
</protein>
<proteinExistence type="predicted"/>